<evidence type="ECO:0000256" key="5">
    <source>
        <dbReference type="SAM" id="MobiDB-lite"/>
    </source>
</evidence>
<feature type="transmembrane region" description="Helical" evidence="6">
    <location>
        <begin position="30"/>
        <end position="55"/>
    </location>
</feature>
<evidence type="ECO:0000313" key="8">
    <source>
        <dbReference type="Proteomes" id="UP000004816"/>
    </source>
</evidence>
<feature type="transmembrane region" description="Helical" evidence="6">
    <location>
        <begin position="75"/>
        <end position="98"/>
    </location>
</feature>
<dbReference type="GO" id="GO:0016020">
    <property type="term" value="C:membrane"/>
    <property type="evidence" value="ECO:0007669"/>
    <property type="project" value="UniProtKB-SubCell"/>
</dbReference>
<evidence type="ECO:0000256" key="3">
    <source>
        <dbReference type="ARBA" id="ARBA00022989"/>
    </source>
</evidence>
<sequence>MTQATEQHIAYVQPGPPPPPRQVGPPPSNVGWAVAAVVFFFPFAFVAFTNALNVFPLWAQGDAQGAQEASNKARFWGWFSIGAYVVSTLLVLLAWLVCHIVKGK</sequence>
<dbReference type="Pfam" id="PF04505">
    <property type="entry name" value="CD225"/>
    <property type="match status" value="1"/>
</dbReference>
<evidence type="ECO:0000256" key="1">
    <source>
        <dbReference type="ARBA" id="ARBA00004370"/>
    </source>
</evidence>
<dbReference type="STRING" id="679197.HMPREF9336_00059"/>
<feature type="region of interest" description="Disordered" evidence="5">
    <location>
        <begin position="1"/>
        <end position="25"/>
    </location>
</feature>
<keyword evidence="2 6" id="KW-0812">Transmembrane</keyword>
<dbReference type="OrthoDB" id="4775437at2"/>
<accession>E5XKP0</accession>
<evidence type="ECO:0000256" key="2">
    <source>
        <dbReference type="ARBA" id="ARBA00022692"/>
    </source>
</evidence>
<comment type="caution">
    <text evidence="7">The sequence shown here is derived from an EMBL/GenBank/DDBJ whole genome shotgun (WGS) entry which is preliminary data.</text>
</comment>
<feature type="compositionally biased region" description="Pro residues" evidence="5">
    <location>
        <begin position="14"/>
        <end position="25"/>
    </location>
</feature>
<comment type="subcellular location">
    <subcellularLocation>
        <location evidence="1">Membrane</location>
    </subcellularLocation>
</comment>
<proteinExistence type="predicted"/>
<evidence type="ECO:0000256" key="4">
    <source>
        <dbReference type="ARBA" id="ARBA00023136"/>
    </source>
</evidence>
<gene>
    <name evidence="7" type="ORF">HMPREF9336_00059</name>
</gene>
<keyword evidence="8" id="KW-1185">Reference proteome</keyword>
<organism evidence="7 8">
    <name type="scientific">Segniliparus rugosus (strain ATCC BAA-974 / DSM 45345 / CCUG 50838 / CIP 108380 / JCM 13579 / CDC 945)</name>
    <dbReference type="NCBI Taxonomy" id="679197"/>
    <lineage>
        <taxon>Bacteria</taxon>
        <taxon>Bacillati</taxon>
        <taxon>Actinomycetota</taxon>
        <taxon>Actinomycetes</taxon>
        <taxon>Mycobacteriales</taxon>
        <taxon>Segniliparaceae</taxon>
        <taxon>Segniliparus</taxon>
    </lineage>
</organism>
<keyword evidence="3 6" id="KW-1133">Transmembrane helix</keyword>
<name>E5XKP0_SEGRC</name>
<evidence type="ECO:0000256" key="6">
    <source>
        <dbReference type="SAM" id="Phobius"/>
    </source>
</evidence>
<keyword evidence="4 6" id="KW-0472">Membrane</keyword>
<dbReference type="EMBL" id="ACZI02000003">
    <property type="protein sequence ID" value="EFV15087.1"/>
    <property type="molecule type" value="Genomic_DNA"/>
</dbReference>
<reference evidence="7 8" key="1">
    <citation type="journal article" date="2011" name="Stand. Genomic Sci.">
        <title>High quality draft genome sequence of Segniliparus rugosus CDC 945(T)= (ATCC BAA-974(T)).</title>
        <authorList>
            <person name="Earl A.M."/>
            <person name="Desjardins C.A."/>
            <person name="Fitzgerald M.G."/>
            <person name="Arachchi H.M."/>
            <person name="Zeng Q."/>
            <person name="Mehta T."/>
            <person name="Griggs A."/>
            <person name="Birren B.W."/>
            <person name="Toney N.C."/>
            <person name="Carr J."/>
            <person name="Posey J."/>
            <person name="Butler W.R."/>
        </authorList>
    </citation>
    <scope>NUCLEOTIDE SEQUENCE [LARGE SCALE GENOMIC DNA]</scope>
    <source>
        <strain evidence="8">ATCC BAA-974 / DSM 45345 / CCUG 50838 / CIP 108380 / JCM 13579 / CDC 945</strain>
    </source>
</reference>
<dbReference type="AlphaFoldDB" id="E5XKP0"/>
<dbReference type="InterPro" id="IPR007593">
    <property type="entry name" value="CD225/Dispanin_fam"/>
</dbReference>
<evidence type="ECO:0008006" key="9">
    <source>
        <dbReference type="Google" id="ProtNLM"/>
    </source>
</evidence>
<dbReference type="eggNOG" id="ENOG502ZD3Y">
    <property type="taxonomic scope" value="Bacteria"/>
</dbReference>
<dbReference type="HOGENOM" id="CLU_135632_1_0_11"/>
<dbReference type="Proteomes" id="UP000004816">
    <property type="component" value="Unassembled WGS sequence"/>
</dbReference>
<protein>
    <recommendedName>
        <fullName evidence="9">Interferon-induced transmembrane protein</fullName>
    </recommendedName>
</protein>
<evidence type="ECO:0000313" key="7">
    <source>
        <dbReference type="EMBL" id="EFV15087.1"/>
    </source>
</evidence>
<dbReference type="RefSeq" id="WP_007466701.1">
    <property type="nucleotide sequence ID" value="NZ_KI391954.1"/>
</dbReference>